<dbReference type="EMBL" id="BGPR01015019">
    <property type="protein sequence ID" value="GBN67695.1"/>
    <property type="molecule type" value="Genomic_DNA"/>
</dbReference>
<evidence type="ECO:0000313" key="1">
    <source>
        <dbReference type="EMBL" id="GBN67695.1"/>
    </source>
</evidence>
<reference evidence="1 2" key="1">
    <citation type="journal article" date="2019" name="Sci. Rep.">
        <title>Orb-weaving spider Araneus ventricosus genome elucidates the spidroin gene catalogue.</title>
        <authorList>
            <person name="Kono N."/>
            <person name="Nakamura H."/>
            <person name="Ohtoshi R."/>
            <person name="Moran D.A.P."/>
            <person name="Shinohara A."/>
            <person name="Yoshida Y."/>
            <person name="Fujiwara M."/>
            <person name="Mori M."/>
            <person name="Tomita M."/>
            <person name="Arakawa K."/>
        </authorList>
    </citation>
    <scope>NUCLEOTIDE SEQUENCE [LARGE SCALE GENOMIC DNA]</scope>
</reference>
<sequence length="103" mass="11269">MYLYLEFNPDGVGTTVWDEVAPGMYEGLARLGTGIRGQPSSSDSYATPTSRGWAEAAVGHRTNPQYSSLSHDHHSVKTRVLAGRVFTVILNSSFPLEISNNRN</sequence>
<accession>A0A4Y2QX26</accession>
<dbReference type="AlphaFoldDB" id="A0A4Y2QX26"/>
<gene>
    <name evidence="1" type="ORF">AVEN_30852_1</name>
</gene>
<name>A0A4Y2QX26_ARAVE</name>
<dbReference type="Proteomes" id="UP000499080">
    <property type="component" value="Unassembled WGS sequence"/>
</dbReference>
<protein>
    <submittedName>
        <fullName evidence="1">Uncharacterized protein</fullName>
    </submittedName>
</protein>
<evidence type="ECO:0000313" key="2">
    <source>
        <dbReference type="Proteomes" id="UP000499080"/>
    </source>
</evidence>
<proteinExistence type="predicted"/>
<keyword evidence="2" id="KW-1185">Reference proteome</keyword>
<comment type="caution">
    <text evidence="1">The sequence shown here is derived from an EMBL/GenBank/DDBJ whole genome shotgun (WGS) entry which is preliminary data.</text>
</comment>
<organism evidence="1 2">
    <name type="scientific">Araneus ventricosus</name>
    <name type="common">Orbweaver spider</name>
    <name type="synonym">Epeira ventricosa</name>
    <dbReference type="NCBI Taxonomy" id="182803"/>
    <lineage>
        <taxon>Eukaryota</taxon>
        <taxon>Metazoa</taxon>
        <taxon>Ecdysozoa</taxon>
        <taxon>Arthropoda</taxon>
        <taxon>Chelicerata</taxon>
        <taxon>Arachnida</taxon>
        <taxon>Araneae</taxon>
        <taxon>Araneomorphae</taxon>
        <taxon>Entelegynae</taxon>
        <taxon>Araneoidea</taxon>
        <taxon>Araneidae</taxon>
        <taxon>Araneus</taxon>
    </lineage>
</organism>